<evidence type="ECO:0000313" key="1">
    <source>
        <dbReference type="EMBL" id="CAI9733836.1"/>
    </source>
</evidence>
<organism evidence="1 2">
    <name type="scientific">Octopus vulgaris</name>
    <name type="common">Common octopus</name>
    <dbReference type="NCBI Taxonomy" id="6645"/>
    <lineage>
        <taxon>Eukaryota</taxon>
        <taxon>Metazoa</taxon>
        <taxon>Spiralia</taxon>
        <taxon>Lophotrochozoa</taxon>
        <taxon>Mollusca</taxon>
        <taxon>Cephalopoda</taxon>
        <taxon>Coleoidea</taxon>
        <taxon>Octopodiformes</taxon>
        <taxon>Octopoda</taxon>
        <taxon>Incirrata</taxon>
        <taxon>Octopodidae</taxon>
        <taxon>Octopus</taxon>
    </lineage>
</organism>
<proteinExistence type="predicted"/>
<keyword evidence="2" id="KW-1185">Reference proteome</keyword>
<accession>A0AA36FCB5</accession>
<evidence type="ECO:0000313" key="2">
    <source>
        <dbReference type="Proteomes" id="UP001162480"/>
    </source>
</evidence>
<name>A0AA36FCB5_OCTVU</name>
<dbReference type="EMBL" id="OX597828">
    <property type="protein sequence ID" value="CAI9733836.1"/>
    <property type="molecule type" value="Genomic_DNA"/>
</dbReference>
<sequence length="109" mass="12610">MNLHPTMKWDAEDIMEAFKKFNKFKQKTQLAFKSFLGGTTADEKQLIQRGDGIQPQRISFQKLDPLAGIGICGRNFWYGNCAAERVTNVYGYFYTGIYRKDKVSRIFPN</sequence>
<gene>
    <name evidence="1" type="ORF">OCTVUL_1B004287</name>
</gene>
<reference evidence="1" key="1">
    <citation type="submission" date="2023-08" db="EMBL/GenBank/DDBJ databases">
        <authorList>
            <person name="Alioto T."/>
            <person name="Alioto T."/>
            <person name="Gomez Garrido J."/>
        </authorList>
    </citation>
    <scope>NUCLEOTIDE SEQUENCE</scope>
</reference>
<protein>
    <submittedName>
        <fullName evidence="1">Uncharacterized protein</fullName>
    </submittedName>
</protein>
<dbReference type="AlphaFoldDB" id="A0AA36FCB5"/>
<dbReference type="Proteomes" id="UP001162480">
    <property type="component" value="Chromosome 15"/>
</dbReference>